<keyword evidence="3" id="KW-1185">Reference proteome</keyword>
<evidence type="ECO:0000313" key="3">
    <source>
        <dbReference type="Proteomes" id="UP001550044"/>
    </source>
</evidence>
<accession>A0ABV2UMS9</accession>
<dbReference type="RefSeq" id="WP_356499992.1">
    <property type="nucleotide sequence ID" value="NZ_JBEXEF010000032.1"/>
</dbReference>
<sequence>MRPTGVVVVGAVLTSMLLAVAITGLALSISGVVLLILVRMLRQEFNR</sequence>
<reference evidence="2 3" key="1">
    <citation type="submission" date="2024-06" db="EMBL/GenBank/DDBJ databases">
        <title>The Natural Products Discovery Center: Release of the First 8490 Sequenced Strains for Exploring Actinobacteria Biosynthetic Diversity.</title>
        <authorList>
            <person name="Kalkreuter E."/>
            <person name="Kautsar S.A."/>
            <person name="Yang D."/>
            <person name="Bader C.D."/>
            <person name="Teijaro C.N."/>
            <person name="Fluegel L."/>
            <person name="Davis C.M."/>
            <person name="Simpson J.R."/>
            <person name="Lauterbach L."/>
            <person name="Steele A.D."/>
            <person name="Gui C."/>
            <person name="Meng S."/>
            <person name="Li G."/>
            <person name="Viehrig K."/>
            <person name="Ye F."/>
            <person name="Su P."/>
            <person name="Kiefer A.F."/>
            <person name="Nichols A."/>
            <person name="Cepeda A.J."/>
            <person name="Yan W."/>
            <person name="Fan B."/>
            <person name="Jiang Y."/>
            <person name="Adhikari A."/>
            <person name="Zheng C.-J."/>
            <person name="Schuster L."/>
            <person name="Cowan T.M."/>
            <person name="Smanski M.J."/>
            <person name="Chevrette M.G."/>
            <person name="De Carvalho L.P.S."/>
            <person name="Shen B."/>
        </authorList>
    </citation>
    <scope>NUCLEOTIDE SEQUENCE [LARGE SCALE GENOMIC DNA]</scope>
    <source>
        <strain evidence="2 3">NPDC005137</strain>
    </source>
</reference>
<name>A0ABV2UMS9_9ACTN</name>
<dbReference type="EMBL" id="JBEXIP010000095">
    <property type="protein sequence ID" value="MET8439155.1"/>
    <property type="molecule type" value="Genomic_DNA"/>
</dbReference>
<dbReference type="Proteomes" id="UP001550044">
    <property type="component" value="Unassembled WGS sequence"/>
</dbReference>
<evidence type="ECO:0008006" key="4">
    <source>
        <dbReference type="Google" id="ProtNLM"/>
    </source>
</evidence>
<feature type="transmembrane region" description="Helical" evidence="1">
    <location>
        <begin position="6"/>
        <end position="38"/>
    </location>
</feature>
<keyword evidence="1" id="KW-0812">Transmembrane</keyword>
<gene>
    <name evidence="2" type="ORF">ABZV61_42225</name>
</gene>
<comment type="caution">
    <text evidence="2">The sequence shown here is derived from an EMBL/GenBank/DDBJ whole genome shotgun (WGS) entry which is preliminary data.</text>
</comment>
<keyword evidence="1" id="KW-0472">Membrane</keyword>
<evidence type="ECO:0000313" key="2">
    <source>
        <dbReference type="EMBL" id="MET8439155.1"/>
    </source>
</evidence>
<evidence type="ECO:0000256" key="1">
    <source>
        <dbReference type="SAM" id="Phobius"/>
    </source>
</evidence>
<protein>
    <recommendedName>
        <fullName evidence="4">SpdD protein</fullName>
    </recommendedName>
</protein>
<proteinExistence type="predicted"/>
<keyword evidence="1" id="KW-1133">Transmembrane helix</keyword>
<organism evidence="2 3">
    <name type="scientific">Streptomyces sp. 900116325</name>
    <dbReference type="NCBI Taxonomy" id="3154295"/>
    <lineage>
        <taxon>Bacteria</taxon>
        <taxon>Bacillati</taxon>
        <taxon>Actinomycetota</taxon>
        <taxon>Actinomycetes</taxon>
        <taxon>Kitasatosporales</taxon>
        <taxon>Streptomycetaceae</taxon>
        <taxon>Streptomyces</taxon>
    </lineage>
</organism>